<keyword evidence="3 7" id="KW-0158">Chromosome</keyword>
<dbReference type="SUPFAM" id="SSF46785">
    <property type="entry name" value="Winged helix' DNA-binding domain"/>
    <property type="match status" value="1"/>
</dbReference>
<dbReference type="GO" id="GO:0003690">
    <property type="term" value="F:double-stranded DNA binding"/>
    <property type="evidence" value="ECO:0007669"/>
    <property type="project" value="TreeGrafter"/>
</dbReference>
<evidence type="ECO:0000313" key="11">
    <source>
        <dbReference type="WBParaSite" id="ACAC_0001449201-mRNA-1"/>
    </source>
</evidence>
<evidence type="ECO:0000256" key="5">
    <source>
        <dbReference type="ARBA" id="ARBA00023125"/>
    </source>
</evidence>
<keyword evidence="5 7" id="KW-0238">DNA-binding</keyword>
<dbReference type="InterPro" id="IPR036390">
    <property type="entry name" value="WH_DNA-bd_sf"/>
</dbReference>
<dbReference type="GO" id="GO:0005634">
    <property type="term" value="C:nucleus"/>
    <property type="evidence" value="ECO:0007669"/>
    <property type="project" value="UniProtKB-SubCell"/>
</dbReference>
<reference evidence="11" key="2">
    <citation type="submission" date="2017-02" db="UniProtKB">
        <authorList>
            <consortium name="WormBaseParasite"/>
        </authorList>
    </citation>
    <scope>IDENTIFICATION</scope>
</reference>
<dbReference type="PRINTS" id="PR00624">
    <property type="entry name" value="HISTONEH5"/>
</dbReference>
<dbReference type="GO" id="GO:0000786">
    <property type="term" value="C:nucleosome"/>
    <property type="evidence" value="ECO:0007669"/>
    <property type="project" value="InterPro"/>
</dbReference>
<comment type="similarity">
    <text evidence="7">Belongs to the histone H1/H5 family.</text>
</comment>
<dbReference type="InterPro" id="IPR036388">
    <property type="entry name" value="WH-like_DNA-bd_sf"/>
</dbReference>
<dbReference type="GO" id="GO:0045910">
    <property type="term" value="P:negative regulation of DNA recombination"/>
    <property type="evidence" value="ECO:0007669"/>
    <property type="project" value="TreeGrafter"/>
</dbReference>
<dbReference type="InterPro" id="IPR005818">
    <property type="entry name" value="Histone_H1/H5_H15"/>
</dbReference>
<dbReference type="CDD" id="cd00073">
    <property type="entry name" value="H15"/>
    <property type="match status" value="1"/>
</dbReference>
<dbReference type="PANTHER" id="PTHR11467">
    <property type="entry name" value="HISTONE H1"/>
    <property type="match status" value="1"/>
</dbReference>
<feature type="domain" description="H15" evidence="9">
    <location>
        <begin position="26"/>
        <end position="102"/>
    </location>
</feature>
<dbReference type="Pfam" id="PF00538">
    <property type="entry name" value="Linker_histone"/>
    <property type="match status" value="1"/>
</dbReference>
<dbReference type="AlphaFoldDB" id="A0A0K0DRV3"/>
<dbReference type="FunFam" id="1.10.10.10:FF:000140">
    <property type="entry name" value="Histone H1.0"/>
    <property type="match status" value="1"/>
</dbReference>
<name>A0A0K0DRV3_ANGCA</name>
<dbReference type="WBParaSite" id="ACAC_0001449201-mRNA-1">
    <property type="protein sequence ID" value="ACAC_0001449201-mRNA-1"/>
    <property type="gene ID" value="ACAC_0001449201"/>
</dbReference>
<feature type="compositionally biased region" description="Basic residues" evidence="8">
    <location>
        <begin position="165"/>
        <end position="179"/>
    </location>
</feature>
<dbReference type="SMART" id="SM00526">
    <property type="entry name" value="H15"/>
    <property type="match status" value="1"/>
</dbReference>
<evidence type="ECO:0000256" key="6">
    <source>
        <dbReference type="ARBA" id="ARBA00023242"/>
    </source>
</evidence>
<dbReference type="PROSITE" id="PS51504">
    <property type="entry name" value="H15"/>
    <property type="match status" value="1"/>
</dbReference>
<dbReference type="GO" id="GO:0006334">
    <property type="term" value="P:nucleosome assembly"/>
    <property type="evidence" value="ECO:0007669"/>
    <property type="project" value="InterPro"/>
</dbReference>
<keyword evidence="4" id="KW-0007">Acetylation</keyword>
<organism evidence="10 11">
    <name type="scientific">Angiostrongylus cantonensis</name>
    <name type="common">Rat lungworm</name>
    <dbReference type="NCBI Taxonomy" id="6313"/>
    <lineage>
        <taxon>Eukaryota</taxon>
        <taxon>Metazoa</taxon>
        <taxon>Ecdysozoa</taxon>
        <taxon>Nematoda</taxon>
        <taxon>Chromadorea</taxon>
        <taxon>Rhabditida</taxon>
        <taxon>Rhabditina</taxon>
        <taxon>Rhabditomorpha</taxon>
        <taxon>Strongyloidea</taxon>
        <taxon>Metastrongylidae</taxon>
        <taxon>Angiostrongylus</taxon>
    </lineage>
</organism>
<evidence type="ECO:0000256" key="1">
    <source>
        <dbReference type="ARBA" id="ARBA00004123"/>
    </source>
</evidence>
<comment type="subcellular location">
    <subcellularLocation>
        <location evidence="2">Chromosome</location>
    </subcellularLocation>
    <subcellularLocation>
        <location evidence="1 7">Nucleus</location>
    </subcellularLocation>
</comment>
<dbReference type="STRING" id="6313.A0A0K0DRV3"/>
<accession>A0A0K0DRV3</accession>
<evidence type="ECO:0000259" key="9">
    <source>
        <dbReference type="PROSITE" id="PS51504"/>
    </source>
</evidence>
<evidence type="ECO:0000256" key="7">
    <source>
        <dbReference type="RuleBase" id="RU003894"/>
    </source>
</evidence>
<dbReference type="PANTHER" id="PTHR11467:SF36">
    <property type="entry name" value="HISTONE 24-RELATED"/>
    <property type="match status" value="1"/>
</dbReference>
<protein>
    <submittedName>
        <fullName evidence="11">H15 domain-containing protein</fullName>
    </submittedName>
</protein>
<evidence type="ECO:0000256" key="3">
    <source>
        <dbReference type="ARBA" id="ARBA00022454"/>
    </source>
</evidence>
<evidence type="ECO:0000313" key="10">
    <source>
        <dbReference type="Proteomes" id="UP000035642"/>
    </source>
</evidence>
<dbReference type="InterPro" id="IPR005819">
    <property type="entry name" value="H1/H5"/>
</dbReference>
<evidence type="ECO:0000256" key="8">
    <source>
        <dbReference type="SAM" id="MobiDB-lite"/>
    </source>
</evidence>
<dbReference type="GO" id="GO:0030527">
    <property type="term" value="F:structural constituent of chromatin"/>
    <property type="evidence" value="ECO:0007669"/>
    <property type="project" value="InterPro"/>
</dbReference>
<feature type="compositionally biased region" description="Basic residues" evidence="8">
    <location>
        <begin position="101"/>
        <end position="156"/>
    </location>
</feature>
<feature type="region of interest" description="Disordered" evidence="8">
    <location>
        <begin position="1"/>
        <end position="28"/>
    </location>
</feature>
<keyword evidence="6 7" id="KW-0539">Nucleus</keyword>
<dbReference type="Gene3D" id="1.10.10.10">
    <property type="entry name" value="Winged helix-like DNA-binding domain superfamily/Winged helix DNA-binding domain"/>
    <property type="match status" value="1"/>
</dbReference>
<dbReference type="GO" id="GO:0031492">
    <property type="term" value="F:nucleosomal DNA binding"/>
    <property type="evidence" value="ECO:0007669"/>
    <property type="project" value="TreeGrafter"/>
</dbReference>
<dbReference type="Proteomes" id="UP000035642">
    <property type="component" value="Unassembled WGS sequence"/>
</dbReference>
<reference evidence="10" key="1">
    <citation type="submission" date="2012-09" db="EMBL/GenBank/DDBJ databases">
        <authorList>
            <person name="Martin A.A."/>
        </authorList>
    </citation>
    <scope>NUCLEOTIDE SEQUENCE</scope>
</reference>
<evidence type="ECO:0000256" key="2">
    <source>
        <dbReference type="ARBA" id="ARBA00004286"/>
    </source>
</evidence>
<dbReference type="GO" id="GO:0030261">
    <property type="term" value="P:chromosome condensation"/>
    <property type="evidence" value="ECO:0007669"/>
    <property type="project" value="TreeGrafter"/>
</dbReference>
<feature type="region of interest" description="Disordered" evidence="8">
    <location>
        <begin position="101"/>
        <end position="179"/>
    </location>
</feature>
<proteinExistence type="inferred from homology"/>
<keyword evidence="10" id="KW-1185">Reference proteome</keyword>
<sequence length="179" mass="19480">MSGVVVDSPTTITEASMPKEARKASSHPTYSVMIRKAVSELKEKSGSSKAAILKFMQSHFKLGANITRINFHLRVALKKAVVKGELKQVKGMGASGRFKLGKKKSISAAKKRADKKLTAKKHKYSKATTKKPRPEKKSKSTKTVKALKAKTGKKPFSKAVMPKASKSKVKGSKTKKLKA</sequence>
<evidence type="ECO:0000256" key="4">
    <source>
        <dbReference type="ARBA" id="ARBA00022990"/>
    </source>
</evidence>